<comment type="caution">
    <text evidence="2">The sequence shown here is derived from an EMBL/GenBank/DDBJ whole genome shotgun (WGS) entry which is preliminary data.</text>
</comment>
<evidence type="ECO:0008006" key="4">
    <source>
        <dbReference type="Google" id="ProtNLM"/>
    </source>
</evidence>
<feature type="signal peptide" evidence="1">
    <location>
        <begin position="1"/>
        <end position="25"/>
    </location>
</feature>
<keyword evidence="1" id="KW-0732">Signal</keyword>
<gene>
    <name evidence="2" type="ORF">ACG04R_09340</name>
</gene>
<sequence>MTMLSRRHIACGVIAAATLHAAAFAAPAAVRPDRLTLFGVDMADATVSQFQAAAKAAGAKSKGRKGTVETFNVSSLGIPAVTEMTATYVGDRVMAAQYDVDYQNEQLRKMLQTKYGTPVVTQSPFGHGEFTEQYISDGTYSWNFPAGMQVVFKKPFSGSTTLTYLNADLLKTVETNVKGRADREASDKAKEKTNVF</sequence>
<keyword evidence="3" id="KW-1185">Reference proteome</keyword>
<proteinExistence type="predicted"/>
<name>A0ABW7HAC9_9BURK</name>
<organism evidence="2 3">
    <name type="scientific">Pelomonas candidula</name>
    <dbReference type="NCBI Taxonomy" id="3299025"/>
    <lineage>
        <taxon>Bacteria</taxon>
        <taxon>Pseudomonadati</taxon>
        <taxon>Pseudomonadota</taxon>
        <taxon>Betaproteobacteria</taxon>
        <taxon>Burkholderiales</taxon>
        <taxon>Sphaerotilaceae</taxon>
        <taxon>Roseateles</taxon>
    </lineage>
</organism>
<feature type="chain" id="PRO_5045577352" description="ABC transporter substrate-binding protein" evidence="1">
    <location>
        <begin position="26"/>
        <end position="196"/>
    </location>
</feature>
<protein>
    <recommendedName>
        <fullName evidence="4">ABC transporter substrate-binding protein</fullName>
    </recommendedName>
</protein>
<evidence type="ECO:0000313" key="3">
    <source>
        <dbReference type="Proteomes" id="UP001606134"/>
    </source>
</evidence>
<reference evidence="2 3" key="1">
    <citation type="submission" date="2024-08" db="EMBL/GenBank/DDBJ databases">
        <authorList>
            <person name="Lu H."/>
        </authorList>
    </citation>
    <scope>NUCLEOTIDE SEQUENCE [LARGE SCALE GENOMIC DNA]</scope>
    <source>
        <strain evidence="2 3">BYS78W</strain>
    </source>
</reference>
<dbReference type="RefSeq" id="WP_394408617.1">
    <property type="nucleotide sequence ID" value="NZ_JBIGIC010000004.1"/>
</dbReference>
<evidence type="ECO:0000313" key="2">
    <source>
        <dbReference type="EMBL" id="MFG6486875.1"/>
    </source>
</evidence>
<dbReference type="Proteomes" id="UP001606134">
    <property type="component" value="Unassembled WGS sequence"/>
</dbReference>
<dbReference type="EMBL" id="JBIGIC010000004">
    <property type="protein sequence ID" value="MFG6486875.1"/>
    <property type="molecule type" value="Genomic_DNA"/>
</dbReference>
<accession>A0ABW7HAC9</accession>
<evidence type="ECO:0000256" key="1">
    <source>
        <dbReference type="SAM" id="SignalP"/>
    </source>
</evidence>